<dbReference type="OrthoDB" id="9800887at2"/>
<evidence type="ECO:0000256" key="2">
    <source>
        <dbReference type="ARBA" id="ARBA00007825"/>
    </source>
</evidence>
<comment type="similarity">
    <text evidence="2">Belongs to the intradiol ring-cleavage dioxygenase family.</text>
</comment>
<dbReference type="GO" id="GO:0009712">
    <property type="term" value="P:catechol-containing compound metabolic process"/>
    <property type="evidence" value="ECO:0007669"/>
    <property type="project" value="InterPro"/>
</dbReference>
<feature type="domain" description="Intradiol ring-cleavage dioxygenases" evidence="7">
    <location>
        <begin position="134"/>
        <end position="162"/>
    </location>
</feature>
<dbReference type="GO" id="GO:0008199">
    <property type="term" value="F:ferric iron binding"/>
    <property type="evidence" value="ECO:0007669"/>
    <property type="project" value="InterPro"/>
</dbReference>
<dbReference type="InterPro" id="IPR039390">
    <property type="entry name" value="1_2-HQD/HQD"/>
</dbReference>
<evidence type="ECO:0000256" key="5">
    <source>
        <dbReference type="ARBA" id="ARBA00023002"/>
    </source>
</evidence>
<keyword evidence="5" id="KW-0560">Oxidoreductase</keyword>
<name>A0A1C3UVZ7_9HYPH</name>
<comment type="cofactor">
    <cofactor evidence="1">
        <name>Fe(3+)</name>
        <dbReference type="ChEBI" id="CHEBI:29034"/>
    </cofactor>
</comment>
<dbReference type="PROSITE" id="PS00083">
    <property type="entry name" value="INTRADIOL_DIOXYGENAS"/>
    <property type="match status" value="1"/>
</dbReference>
<evidence type="ECO:0000259" key="7">
    <source>
        <dbReference type="PROSITE" id="PS00083"/>
    </source>
</evidence>
<dbReference type="Proteomes" id="UP000186228">
    <property type="component" value="Unassembled WGS sequence"/>
</dbReference>
<protein>
    <submittedName>
        <fullName evidence="8">Catechol 1,2-dioxygenase</fullName>
    </submittedName>
</protein>
<evidence type="ECO:0000256" key="1">
    <source>
        <dbReference type="ARBA" id="ARBA00001965"/>
    </source>
</evidence>
<evidence type="ECO:0000256" key="6">
    <source>
        <dbReference type="ARBA" id="ARBA00023004"/>
    </source>
</evidence>
<keyword evidence="3" id="KW-0479">Metal-binding</keyword>
<dbReference type="InterPro" id="IPR000627">
    <property type="entry name" value="Intradiol_dOase_C"/>
</dbReference>
<keyword evidence="4 8" id="KW-0223">Dioxygenase</keyword>
<accession>A0A1C3UVZ7</accession>
<dbReference type="InterPro" id="IPR050770">
    <property type="entry name" value="Intradiol_RC_Dioxygenase"/>
</dbReference>
<dbReference type="InterPro" id="IPR007535">
    <property type="entry name" value="Catechol_dOase_N"/>
</dbReference>
<dbReference type="AlphaFoldDB" id="A0A1C3UVZ7"/>
<dbReference type="Pfam" id="PF04444">
    <property type="entry name" value="Dioxygenase_N"/>
    <property type="match status" value="1"/>
</dbReference>
<dbReference type="InterPro" id="IPR015889">
    <property type="entry name" value="Intradiol_dOase_core"/>
</dbReference>
<dbReference type="EMBL" id="FMAC01000003">
    <property type="protein sequence ID" value="SCB19619.1"/>
    <property type="molecule type" value="Genomic_DNA"/>
</dbReference>
<dbReference type="RefSeq" id="WP_075852981.1">
    <property type="nucleotide sequence ID" value="NZ_FMAC01000003.1"/>
</dbReference>
<dbReference type="PANTHER" id="PTHR33711">
    <property type="entry name" value="DIOXYGENASE, PUTATIVE (AFU_ORTHOLOGUE AFUA_2G02910)-RELATED"/>
    <property type="match status" value="1"/>
</dbReference>
<sequence length="296" mass="33550">MSVEEKGYFTEENSVEVVTSRNANTSDARLKQVMEVVTRKLHEAVKELEPTEEEWMKAIFFLTRTGHTCTDWRQEFILLSDVLGVSMLVDAINNRKPSGASESTVLGPFHVADAPELPMGANICLDQKGEDMVIGGRILDTEGRPIENAVLDVWQANDEGFYDVQQKGIQPDFNLRGVFRTGKDGQYWFRAVKPKYYPIPDDGPVGKLLDALGRHPYRPAHLHYIIKADGFETLTTHIFDPDDPYIHSDAVFGVKESLLAEFRLTEDPARAKDLGFRGPFWQVEHDFVLAPERKRN</sequence>
<organism evidence="8 9">
    <name type="scientific">Rhizobium hainanense</name>
    <dbReference type="NCBI Taxonomy" id="52131"/>
    <lineage>
        <taxon>Bacteria</taxon>
        <taxon>Pseudomonadati</taxon>
        <taxon>Pseudomonadota</taxon>
        <taxon>Alphaproteobacteria</taxon>
        <taxon>Hyphomicrobiales</taxon>
        <taxon>Rhizobiaceae</taxon>
        <taxon>Rhizobium/Agrobacterium group</taxon>
        <taxon>Rhizobium</taxon>
    </lineage>
</organism>
<evidence type="ECO:0000313" key="9">
    <source>
        <dbReference type="Proteomes" id="UP000186228"/>
    </source>
</evidence>
<reference evidence="9" key="1">
    <citation type="submission" date="2016-08" db="EMBL/GenBank/DDBJ databases">
        <authorList>
            <person name="Varghese N."/>
            <person name="Submissions Spin"/>
        </authorList>
    </citation>
    <scope>NUCLEOTIDE SEQUENCE [LARGE SCALE GENOMIC DNA]</scope>
    <source>
        <strain evidence="9">CCBAU 57015</strain>
    </source>
</reference>
<keyword evidence="6" id="KW-0408">Iron</keyword>
<dbReference type="SUPFAM" id="SSF49482">
    <property type="entry name" value="Aromatic compound dioxygenase"/>
    <property type="match status" value="1"/>
</dbReference>
<proteinExistence type="inferred from homology"/>
<dbReference type="GO" id="GO:0018576">
    <property type="term" value="F:catechol 1,2-dioxygenase activity"/>
    <property type="evidence" value="ECO:0007669"/>
    <property type="project" value="InterPro"/>
</dbReference>
<dbReference type="PANTHER" id="PTHR33711:SF7">
    <property type="entry name" value="INTRADIOL RING-CLEAVAGE DIOXYGENASES DOMAIN-CONTAINING PROTEIN-RELATED"/>
    <property type="match status" value="1"/>
</dbReference>
<evidence type="ECO:0000313" key="8">
    <source>
        <dbReference type="EMBL" id="SCB19619.1"/>
    </source>
</evidence>
<evidence type="ECO:0000256" key="3">
    <source>
        <dbReference type="ARBA" id="ARBA00022723"/>
    </source>
</evidence>
<dbReference type="Pfam" id="PF00775">
    <property type="entry name" value="Dioxygenase_C"/>
    <property type="match status" value="1"/>
</dbReference>
<dbReference type="STRING" id="52131.GA0061100_103345"/>
<dbReference type="CDD" id="cd03461">
    <property type="entry name" value="1_2-HQD"/>
    <property type="match status" value="1"/>
</dbReference>
<keyword evidence="9" id="KW-1185">Reference proteome</keyword>
<evidence type="ECO:0000256" key="4">
    <source>
        <dbReference type="ARBA" id="ARBA00022964"/>
    </source>
</evidence>
<gene>
    <name evidence="8" type="ORF">GA0061100_103345</name>
</gene>
<dbReference type="Gene3D" id="2.60.130.10">
    <property type="entry name" value="Aromatic compound dioxygenase"/>
    <property type="match status" value="1"/>
</dbReference>